<name>A0A1I6V5K4_9SPHI</name>
<dbReference type="GO" id="GO:0016853">
    <property type="term" value="F:isomerase activity"/>
    <property type="evidence" value="ECO:0007669"/>
    <property type="project" value="UniProtKB-KW"/>
</dbReference>
<dbReference type="Pfam" id="PF01323">
    <property type="entry name" value="DSBA"/>
    <property type="match status" value="1"/>
</dbReference>
<proteinExistence type="predicted"/>
<dbReference type="GO" id="GO:0016491">
    <property type="term" value="F:oxidoreductase activity"/>
    <property type="evidence" value="ECO:0007669"/>
    <property type="project" value="InterPro"/>
</dbReference>
<evidence type="ECO:0000259" key="1">
    <source>
        <dbReference type="Pfam" id="PF01323"/>
    </source>
</evidence>
<gene>
    <name evidence="2" type="ORF">SAMN05660206_11187</name>
</gene>
<dbReference type="InterPro" id="IPR001853">
    <property type="entry name" value="DSBA-like_thioredoxin_dom"/>
</dbReference>
<protein>
    <submittedName>
        <fullName evidence="2">Protein disulfide-isomerase</fullName>
    </submittedName>
</protein>
<reference evidence="2 3" key="1">
    <citation type="submission" date="2016-10" db="EMBL/GenBank/DDBJ databases">
        <authorList>
            <person name="de Groot N.N."/>
        </authorList>
    </citation>
    <scope>NUCLEOTIDE SEQUENCE [LARGE SCALE GENOMIC DNA]</scope>
    <source>
        <strain evidence="2 3">DSM 22789</strain>
    </source>
</reference>
<accession>A0A1I6V5K4</accession>
<feature type="domain" description="DSBA-like thioredoxin" evidence="1">
    <location>
        <begin position="12"/>
        <end position="215"/>
    </location>
</feature>
<keyword evidence="2" id="KW-0413">Isomerase</keyword>
<dbReference type="InterPro" id="IPR036249">
    <property type="entry name" value="Thioredoxin-like_sf"/>
</dbReference>
<dbReference type="CDD" id="cd03024">
    <property type="entry name" value="DsbA_FrnE"/>
    <property type="match status" value="1"/>
</dbReference>
<evidence type="ECO:0000313" key="2">
    <source>
        <dbReference type="EMBL" id="SFT08927.1"/>
    </source>
</evidence>
<dbReference type="PANTHER" id="PTHR13887">
    <property type="entry name" value="GLUTATHIONE S-TRANSFERASE KAPPA"/>
    <property type="match status" value="1"/>
</dbReference>
<sequence>MSKAENSSKMKVEVWSDIMCPFCYIGKRHYESALAKFNNASHIDIVWKSYQLDPTIPEDVEKRMTTPEYLSTRKGMPLQQVEAMQQQVTLMAAKAGLEYHLDDAVVYNSFKAHRVIQLAKTKGWGDKAEELFFHAHFTLNKDLGDTDTLVEVGKEVGLSAEEVHEALTNENYAYEVKQDIQEAQQIGVRGVPFFVFNRKYAISGAQPVEAFVETLEKSYAEWQKDNPTGGLEITDGNVCTPDGDCQ</sequence>
<keyword evidence="3" id="KW-1185">Reference proteome</keyword>
<dbReference type="Proteomes" id="UP000198785">
    <property type="component" value="Unassembled WGS sequence"/>
</dbReference>
<dbReference type="PANTHER" id="PTHR13887:SF41">
    <property type="entry name" value="THIOREDOXIN SUPERFAMILY PROTEIN"/>
    <property type="match status" value="1"/>
</dbReference>
<dbReference type="AlphaFoldDB" id="A0A1I6V5K4"/>
<dbReference type="SUPFAM" id="SSF52833">
    <property type="entry name" value="Thioredoxin-like"/>
    <property type="match status" value="1"/>
</dbReference>
<dbReference type="RefSeq" id="WP_212611688.1">
    <property type="nucleotide sequence ID" value="NZ_FOZZ01000011.1"/>
</dbReference>
<evidence type="ECO:0000313" key="3">
    <source>
        <dbReference type="Proteomes" id="UP000198785"/>
    </source>
</evidence>
<dbReference type="EMBL" id="FOZZ01000011">
    <property type="protein sequence ID" value="SFT08927.1"/>
    <property type="molecule type" value="Genomic_DNA"/>
</dbReference>
<dbReference type="Gene3D" id="3.40.30.10">
    <property type="entry name" value="Glutaredoxin"/>
    <property type="match status" value="1"/>
</dbReference>
<dbReference type="STRING" id="683125.SAMN05660206_11187"/>
<organism evidence="2 3">
    <name type="scientific">Sphingobacterium wenxiniae</name>
    <dbReference type="NCBI Taxonomy" id="683125"/>
    <lineage>
        <taxon>Bacteria</taxon>
        <taxon>Pseudomonadati</taxon>
        <taxon>Bacteroidota</taxon>
        <taxon>Sphingobacteriia</taxon>
        <taxon>Sphingobacteriales</taxon>
        <taxon>Sphingobacteriaceae</taxon>
        <taxon>Sphingobacterium</taxon>
    </lineage>
</organism>